<reference evidence="2 3" key="1">
    <citation type="submission" date="2024-06" db="EMBL/GenBank/DDBJ databases">
        <title>The Natural Products Discovery Center: Release of the First 8490 Sequenced Strains for Exploring Actinobacteria Biosynthetic Diversity.</title>
        <authorList>
            <person name="Kalkreuter E."/>
            <person name="Kautsar S.A."/>
            <person name="Yang D."/>
            <person name="Bader C.D."/>
            <person name="Teijaro C.N."/>
            <person name="Fluegel L."/>
            <person name="Davis C.M."/>
            <person name="Simpson J.R."/>
            <person name="Lauterbach L."/>
            <person name="Steele A.D."/>
            <person name="Gui C."/>
            <person name="Meng S."/>
            <person name="Li G."/>
            <person name="Viehrig K."/>
            <person name="Ye F."/>
            <person name="Su P."/>
            <person name="Kiefer A.F."/>
            <person name="Nichols A."/>
            <person name="Cepeda A.J."/>
            <person name="Yan W."/>
            <person name="Fan B."/>
            <person name="Jiang Y."/>
            <person name="Adhikari A."/>
            <person name="Zheng C.-J."/>
            <person name="Schuster L."/>
            <person name="Cowan T.M."/>
            <person name="Smanski M.J."/>
            <person name="Chevrette M.G."/>
            <person name="De Carvalho L.P.S."/>
            <person name="Shen B."/>
        </authorList>
    </citation>
    <scope>NUCLEOTIDE SEQUENCE [LARGE SCALE GENOMIC DNA]</scope>
    <source>
        <strain evidence="2 3">NPDC019583</strain>
    </source>
</reference>
<feature type="region of interest" description="Disordered" evidence="1">
    <location>
        <begin position="48"/>
        <end position="73"/>
    </location>
</feature>
<feature type="compositionally biased region" description="Basic and acidic residues" evidence="1">
    <location>
        <begin position="57"/>
        <end position="73"/>
    </location>
</feature>
<dbReference type="RefSeq" id="WP_359790170.1">
    <property type="nucleotide sequence ID" value="NZ_JBEYBN010000028.1"/>
</dbReference>
<protein>
    <submittedName>
        <fullName evidence="2">Uncharacterized protein</fullName>
    </submittedName>
</protein>
<evidence type="ECO:0000313" key="3">
    <source>
        <dbReference type="Proteomes" id="UP001550603"/>
    </source>
</evidence>
<keyword evidence="3" id="KW-1185">Reference proteome</keyword>
<sequence length="252" mass="28230">MATQPTVEELARRVADGLRGEFRSRLREELLRQPAEWLADELLARLPDESFVPRPRPSREPRPAESDEDRSGRLDRIRSWQLDHAALDERVSRLTSWTRDRLEAEGLLLTPPPKGGPLITPAHRSPAGEGLLREAKDLLYALLFGEPADGVVLDRVERELLTLTLPRDKAHTVAFMLRAATEIGAVGTWRDPAGRAHDERAPNLLFQIEYGEVAGELVGRGITACLRLVNDLEVNEQVLYGRTENVEESTLA</sequence>
<proteinExistence type="predicted"/>
<gene>
    <name evidence="2" type="ORF">ABZ568_20545</name>
</gene>
<name>A0ABV2XY89_9ACTN</name>
<accession>A0ABV2XY89</accession>
<comment type="caution">
    <text evidence="2">The sequence shown here is derived from an EMBL/GenBank/DDBJ whole genome shotgun (WGS) entry which is preliminary data.</text>
</comment>
<dbReference type="EMBL" id="JBEYBN010000028">
    <property type="protein sequence ID" value="MEU2268747.1"/>
    <property type="molecule type" value="Genomic_DNA"/>
</dbReference>
<dbReference type="Proteomes" id="UP001550603">
    <property type="component" value="Unassembled WGS sequence"/>
</dbReference>
<evidence type="ECO:0000313" key="2">
    <source>
        <dbReference type="EMBL" id="MEU2268747.1"/>
    </source>
</evidence>
<evidence type="ECO:0000256" key="1">
    <source>
        <dbReference type="SAM" id="MobiDB-lite"/>
    </source>
</evidence>
<organism evidence="2 3">
    <name type="scientific">Streptomyces olindensis</name>
    <dbReference type="NCBI Taxonomy" id="358823"/>
    <lineage>
        <taxon>Bacteria</taxon>
        <taxon>Bacillati</taxon>
        <taxon>Actinomycetota</taxon>
        <taxon>Actinomycetes</taxon>
        <taxon>Kitasatosporales</taxon>
        <taxon>Streptomycetaceae</taxon>
        <taxon>Streptomyces</taxon>
    </lineage>
</organism>